<dbReference type="AlphaFoldDB" id="A0A812WMX7"/>
<accession>A0A812WMX7</accession>
<comment type="caution">
    <text evidence="2">The sequence shown here is derived from an EMBL/GenBank/DDBJ whole genome shotgun (WGS) entry which is preliminary data.</text>
</comment>
<gene>
    <name evidence="2" type="primary">Zcchc6</name>
    <name evidence="2" type="ORF">SPIL2461_LOCUS19364</name>
</gene>
<dbReference type="OrthoDB" id="439372at2759"/>
<evidence type="ECO:0000313" key="2">
    <source>
        <dbReference type="EMBL" id="CAE7691575.1"/>
    </source>
</evidence>
<name>A0A812WMX7_SYMPI</name>
<keyword evidence="3" id="KW-1185">Reference proteome</keyword>
<evidence type="ECO:0000313" key="3">
    <source>
        <dbReference type="Proteomes" id="UP000649617"/>
    </source>
</evidence>
<dbReference type="EMBL" id="CAJNIZ010044522">
    <property type="protein sequence ID" value="CAE7691575.1"/>
    <property type="molecule type" value="Genomic_DNA"/>
</dbReference>
<organism evidence="2 3">
    <name type="scientific">Symbiodinium pilosum</name>
    <name type="common">Dinoflagellate</name>
    <dbReference type="NCBI Taxonomy" id="2952"/>
    <lineage>
        <taxon>Eukaryota</taxon>
        <taxon>Sar</taxon>
        <taxon>Alveolata</taxon>
        <taxon>Dinophyceae</taxon>
        <taxon>Suessiales</taxon>
        <taxon>Symbiodiniaceae</taxon>
        <taxon>Symbiodinium</taxon>
    </lineage>
</organism>
<dbReference type="Proteomes" id="UP000649617">
    <property type="component" value="Unassembled WGS sequence"/>
</dbReference>
<protein>
    <submittedName>
        <fullName evidence="2">Zcchc6 protein</fullName>
    </submittedName>
</protein>
<feature type="region of interest" description="Disordered" evidence="1">
    <location>
        <begin position="116"/>
        <end position="135"/>
    </location>
</feature>
<evidence type="ECO:0000256" key="1">
    <source>
        <dbReference type="SAM" id="MobiDB-lite"/>
    </source>
</evidence>
<sequence length="135" mass="14962">MWHLCCVTAEESGPQEAVVTAPATSEVIPVVSAAAENPLLSQLEGNWNRAEDSKFMAAIFAHKISWAKRFKSPPVDVTILSSDKISVEVEGERLTAWFDGQAQLVWDDGDVWQKQRQTDVRQSIQRSLTKAPKAP</sequence>
<proteinExistence type="predicted"/>
<reference evidence="2" key="1">
    <citation type="submission" date="2021-02" db="EMBL/GenBank/DDBJ databases">
        <authorList>
            <person name="Dougan E. K."/>
            <person name="Rhodes N."/>
            <person name="Thang M."/>
            <person name="Chan C."/>
        </authorList>
    </citation>
    <scope>NUCLEOTIDE SEQUENCE</scope>
</reference>